<evidence type="ECO:0008006" key="3">
    <source>
        <dbReference type="Google" id="ProtNLM"/>
    </source>
</evidence>
<sequence>MRDFTLEQYAVLVDFLRGQVGPLCSVLQWNRNRPECGVLVRHDVDRKPANALAMARLEAARGMFTTYYFRVVGSAWDEDVIRKVAALGHEVGYHYEDLTLARGDFGRAHELFSGHLARLRRLAPVLTVTMHGSPLSPHNNIDMWNQGHRADYGLEADAFLDVDYAGMPYFTDTGRSWGGGAANLRDKPASAGAPPQIRTSAELMAYVTGARPVRLALSAHPERWANDPIDWCAQLAKDTGINAVKRVLRAVR</sequence>
<gene>
    <name evidence="1" type="ORF">EZ216_09270</name>
</gene>
<dbReference type="RefSeq" id="WP_135249456.1">
    <property type="nucleotide sequence ID" value="NZ_SMLK01000002.1"/>
</dbReference>
<evidence type="ECO:0000313" key="1">
    <source>
        <dbReference type="EMBL" id="TFZ03831.1"/>
    </source>
</evidence>
<comment type="caution">
    <text evidence="1">The sequence shown here is derived from an EMBL/GenBank/DDBJ whole genome shotgun (WGS) entry which is preliminary data.</text>
</comment>
<keyword evidence="2" id="KW-1185">Reference proteome</keyword>
<dbReference type="Proteomes" id="UP000297839">
    <property type="component" value="Unassembled WGS sequence"/>
</dbReference>
<dbReference type="AlphaFoldDB" id="A0A4Z0BXZ7"/>
<dbReference type="OrthoDB" id="9788208at2"/>
<protein>
    <recommendedName>
        <fullName evidence="3">Polysaccharide deacetylase</fullName>
    </recommendedName>
</protein>
<name>A0A4Z0BXZ7_9BURK</name>
<organism evidence="1 2">
    <name type="scientific">Ramlibacter humi</name>
    <dbReference type="NCBI Taxonomy" id="2530451"/>
    <lineage>
        <taxon>Bacteria</taxon>
        <taxon>Pseudomonadati</taxon>
        <taxon>Pseudomonadota</taxon>
        <taxon>Betaproteobacteria</taxon>
        <taxon>Burkholderiales</taxon>
        <taxon>Comamonadaceae</taxon>
        <taxon>Ramlibacter</taxon>
    </lineage>
</organism>
<accession>A0A4Z0BXZ7</accession>
<proteinExistence type="predicted"/>
<dbReference type="EMBL" id="SMLK01000002">
    <property type="protein sequence ID" value="TFZ03831.1"/>
    <property type="molecule type" value="Genomic_DNA"/>
</dbReference>
<reference evidence="1 2" key="1">
    <citation type="submission" date="2019-03" db="EMBL/GenBank/DDBJ databases">
        <title>Ramlibacter sp. 18x22-1, whole genome shotgun sequence.</title>
        <authorList>
            <person name="Zhang X."/>
            <person name="Feng G."/>
            <person name="Zhu H."/>
        </authorList>
    </citation>
    <scope>NUCLEOTIDE SEQUENCE [LARGE SCALE GENOMIC DNA]</scope>
    <source>
        <strain evidence="1 2">18x22-1</strain>
    </source>
</reference>
<evidence type="ECO:0000313" key="2">
    <source>
        <dbReference type="Proteomes" id="UP000297839"/>
    </source>
</evidence>